<comment type="caution">
    <text evidence="4">The sequence shown here is derived from an EMBL/GenBank/DDBJ whole genome shotgun (WGS) entry which is preliminary data.</text>
</comment>
<evidence type="ECO:0000259" key="3">
    <source>
        <dbReference type="Pfam" id="PF00501"/>
    </source>
</evidence>
<sequence>MSEPGAAGLILHTSGATARPKMVQLTQQKLAISCGNIAQSQELSDQDISLCAMPLFHIHELMACLGAALVSGAAGR</sequence>
<name>A0ABQ0AL11_9RHOB</name>
<dbReference type="Proteomes" id="UP001441944">
    <property type="component" value="Unassembled WGS sequence"/>
</dbReference>
<keyword evidence="5" id="KW-1185">Reference proteome</keyword>
<accession>A0ABQ0AL11</accession>
<keyword evidence="2" id="KW-0436">Ligase</keyword>
<evidence type="ECO:0000313" key="5">
    <source>
        <dbReference type="Proteomes" id="UP001441944"/>
    </source>
</evidence>
<dbReference type="RefSeq" id="WP_353399482.1">
    <property type="nucleotide sequence ID" value="NZ_BAABWU010000006.1"/>
</dbReference>
<reference evidence="4 5" key="1">
    <citation type="submission" date="2024-04" db="EMBL/GenBank/DDBJ databases">
        <title>Draft genome sequence of Pseudophaeobacter arcticus NBRC 116598.</title>
        <authorList>
            <person name="Miyakawa T."/>
            <person name="Kusuya Y."/>
            <person name="Miura T."/>
        </authorList>
    </citation>
    <scope>NUCLEOTIDE SEQUENCE [LARGE SCALE GENOMIC DNA]</scope>
    <source>
        <strain evidence="4 5">SU-CL00105</strain>
    </source>
</reference>
<dbReference type="SUPFAM" id="SSF56801">
    <property type="entry name" value="Acetyl-CoA synthetase-like"/>
    <property type="match status" value="1"/>
</dbReference>
<proteinExistence type="inferred from homology"/>
<gene>
    <name evidence="4" type="ORF">NBRC116598_19880</name>
</gene>
<organism evidence="4 5">
    <name type="scientific">Pseudophaeobacter arcticus</name>
    <dbReference type="NCBI Taxonomy" id="385492"/>
    <lineage>
        <taxon>Bacteria</taxon>
        <taxon>Pseudomonadati</taxon>
        <taxon>Pseudomonadota</taxon>
        <taxon>Alphaproteobacteria</taxon>
        <taxon>Rhodobacterales</taxon>
        <taxon>Paracoccaceae</taxon>
        <taxon>Pseudophaeobacter</taxon>
    </lineage>
</organism>
<dbReference type="PANTHER" id="PTHR43201">
    <property type="entry name" value="ACYL-COA SYNTHETASE"/>
    <property type="match status" value="1"/>
</dbReference>
<evidence type="ECO:0000256" key="2">
    <source>
        <dbReference type="ARBA" id="ARBA00022598"/>
    </source>
</evidence>
<comment type="similarity">
    <text evidence="1">Belongs to the ATP-dependent AMP-binding enzyme family.</text>
</comment>
<dbReference type="PANTHER" id="PTHR43201:SF5">
    <property type="entry name" value="MEDIUM-CHAIN ACYL-COA LIGASE ACSF2, MITOCHONDRIAL"/>
    <property type="match status" value="1"/>
</dbReference>
<dbReference type="EMBL" id="BAABWU010000006">
    <property type="protein sequence ID" value="GAA6196544.1"/>
    <property type="molecule type" value="Genomic_DNA"/>
</dbReference>
<evidence type="ECO:0000256" key="1">
    <source>
        <dbReference type="ARBA" id="ARBA00006432"/>
    </source>
</evidence>
<protein>
    <recommendedName>
        <fullName evidence="3">AMP-dependent synthetase/ligase domain-containing protein</fullName>
    </recommendedName>
</protein>
<dbReference type="Gene3D" id="3.40.50.980">
    <property type="match status" value="2"/>
</dbReference>
<feature type="domain" description="AMP-dependent synthetase/ligase" evidence="3">
    <location>
        <begin position="9"/>
        <end position="73"/>
    </location>
</feature>
<evidence type="ECO:0000313" key="4">
    <source>
        <dbReference type="EMBL" id="GAA6196544.1"/>
    </source>
</evidence>
<dbReference type="InterPro" id="IPR000873">
    <property type="entry name" value="AMP-dep_synth/lig_dom"/>
</dbReference>
<dbReference type="Pfam" id="PF00501">
    <property type="entry name" value="AMP-binding"/>
    <property type="match status" value="1"/>
</dbReference>